<evidence type="ECO:0000313" key="2">
    <source>
        <dbReference type="Proteomes" id="UP001056120"/>
    </source>
</evidence>
<organism evidence="1 2">
    <name type="scientific">Smallanthus sonchifolius</name>
    <dbReference type="NCBI Taxonomy" id="185202"/>
    <lineage>
        <taxon>Eukaryota</taxon>
        <taxon>Viridiplantae</taxon>
        <taxon>Streptophyta</taxon>
        <taxon>Embryophyta</taxon>
        <taxon>Tracheophyta</taxon>
        <taxon>Spermatophyta</taxon>
        <taxon>Magnoliopsida</taxon>
        <taxon>eudicotyledons</taxon>
        <taxon>Gunneridae</taxon>
        <taxon>Pentapetalae</taxon>
        <taxon>asterids</taxon>
        <taxon>campanulids</taxon>
        <taxon>Asterales</taxon>
        <taxon>Asteraceae</taxon>
        <taxon>Asteroideae</taxon>
        <taxon>Heliantheae alliance</taxon>
        <taxon>Millerieae</taxon>
        <taxon>Smallanthus</taxon>
    </lineage>
</organism>
<sequence>MAAGGKFLKGNKDDQQFRRKLAWKAYHHVVFYDSAVSEWLWKHTEGGNKSQGWGFQKGWDIIDPSEMAMGSVIDKSKILVLLVMSKELHIAYNSKYLTASRFYYCYCKLMVKKLRWEYYGYRKWMISEGADGSIVVATT</sequence>
<gene>
    <name evidence="1" type="ORF">L1987_08368</name>
</gene>
<evidence type="ECO:0000313" key="1">
    <source>
        <dbReference type="EMBL" id="KAI3820819.1"/>
    </source>
</evidence>
<comment type="caution">
    <text evidence="1">The sequence shown here is derived from an EMBL/GenBank/DDBJ whole genome shotgun (WGS) entry which is preliminary data.</text>
</comment>
<reference evidence="1 2" key="2">
    <citation type="journal article" date="2022" name="Mol. Ecol. Resour.">
        <title>The genomes of chicory, endive, great burdock and yacon provide insights into Asteraceae paleo-polyploidization history and plant inulin production.</title>
        <authorList>
            <person name="Fan W."/>
            <person name="Wang S."/>
            <person name="Wang H."/>
            <person name="Wang A."/>
            <person name="Jiang F."/>
            <person name="Liu H."/>
            <person name="Zhao H."/>
            <person name="Xu D."/>
            <person name="Zhang Y."/>
        </authorList>
    </citation>
    <scope>NUCLEOTIDE SEQUENCE [LARGE SCALE GENOMIC DNA]</scope>
    <source>
        <strain evidence="2">cv. Yunnan</strain>
        <tissue evidence="1">Leaves</tissue>
    </source>
</reference>
<reference evidence="2" key="1">
    <citation type="journal article" date="2022" name="Mol. Ecol. Resour.">
        <title>The genomes of chicory, endive, great burdock and yacon provide insights into Asteraceae palaeo-polyploidization history and plant inulin production.</title>
        <authorList>
            <person name="Fan W."/>
            <person name="Wang S."/>
            <person name="Wang H."/>
            <person name="Wang A."/>
            <person name="Jiang F."/>
            <person name="Liu H."/>
            <person name="Zhao H."/>
            <person name="Xu D."/>
            <person name="Zhang Y."/>
        </authorList>
    </citation>
    <scope>NUCLEOTIDE SEQUENCE [LARGE SCALE GENOMIC DNA]</scope>
    <source>
        <strain evidence="2">cv. Yunnan</strain>
    </source>
</reference>
<dbReference type="Proteomes" id="UP001056120">
    <property type="component" value="Linkage Group LG03"/>
</dbReference>
<protein>
    <submittedName>
        <fullName evidence="1">Uncharacterized protein</fullName>
    </submittedName>
</protein>
<keyword evidence="2" id="KW-1185">Reference proteome</keyword>
<dbReference type="EMBL" id="CM042020">
    <property type="protein sequence ID" value="KAI3820819.1"/>
    <property type="molecule type" value="Genomic_DNA"/>
</dbReference>
<proteinExistence type="predicted"/>
<name>A0ACB9JKW3_9ASTR</name>
<accession>A0ACB9JKW3</accession>